<sequence>MTSRRAFLGGLAAILATPALAASPYPLTVTDIAGNRVTLAKAPRRILLGDSLLFTALSLVDPDIDQRIVLMDSFVKRYDQEYFSQLKTLYPHYDAIPLITQFGSGYMETALETQPDLVILSLWQKGTTQGAVAQFTAMGVPVAFVDLFVDPIAHTSASMELLGALLGQPAAGQAYARFHAEHLRTIRNADLTAHPESVMLQVYPGITACCWVAGGAGFGQYIPLAGGKNIEAGHMPGAFGGALSLEFVLSADPHFYIATGLANPDQKTGVTIGFGIDEKTAQATLARTLAAPDIASIPAVQAHRNFALWNFLNGSPLNVLAIEAMAGWFHPDLAKRAGIDANASLDQVRDEFLHRNLTGTLWIAEEAA</sequence>
<dbReference type="Gene3D" id="3.40.50.1980">
    <property type="entry name" value="Nitrogenase molybdenum iron protein domain"/>
    <property type="match status" value="2"/>
</dbReference>
<proteinExistence type="predicted"/>
<dbReference type="PROSITE" id="PS50983">
    <property type="entry name" value="FE_B12_PBP"/>
    <property type="match status" value="1"/>
</dbReference>
<gene>
    <name evidence="3" type="ORF">ACELLULO517_21670</name>
</gene>
<keyword evidence="1" id="KW-0732">Signal</keyword>
<dbReference type="Pfam" id="PF01497">
    <property type="entry name" value="Peripla_BP_2"/>
    <property type="match status" value="1"/>
</dbReference>
<dbReference type="InterPro" id="IPR050902">
    <property type="entry name" value="ABC_Transporter_SBP"/>
</dbReference>
<protein>
    <submittedName>
        <fullName evidence="3">ABC transporter substrate-binding protein</fullName>
    </submittedName>
</protein>
<dbReference type="SUPFAM" id="SSF53807">
    <property type="entry name" value="Helical backbone' metal receptor"/>
    <property type="match status" value="1"/>
</dbReference>
<feature type="chain" id="PRO_5037753311" evidence="1">
    <location>
        <begin position="22"/>
        <end position="368"/>
    </location>
</feature>
<evidence type="ECO:0000259" key="2">
    <source>
        <dbReference type="PROSITE" id="PS50983"/>
    </source>
</evidence>
<keyword evidence="4" id="KW-1185">Reference proteome</keyword>
<organism evidence="3 4">
    <name type="scientific">Acidisoma cellulosilyticum</name>
    <dbReference type="NCBI Taxonomy" id="2802395"/>
    <lineage>
        <taxon>Bacteria</taxon>
        <taxon>Pseudomonadati</taxon>
        <taxon>Pseudomonadota</taxon>
        <taxon>Alphaproteobacteria</taxon>
        <taxon>Acetobacterales</taxon>
        <taxon>Acidocellaceae</taxon>
        <taxon>Acidisoma</taxon>
    </lineage>
</organism>
<dbReference type="PANTHER" id="PTHR30535:SF34">
    <property type="entry name" value="MOLYBDATE-BINDING PROTEIN MOLA"/>
    <property type="match status" value="1"/>
</dbReference>
<dbReference type="PANTHER" id="PTHR30535">
    <property type="entry name" value="VITAMIN B12-BINDING PROTEIN"/>
    <property type="match status" value="1"/>
</dbReference>
<feature type="domain" description="Fe/B12 periplasmic-binding" evidence="2">
    <location>
        <begin position="44"/>
        <end position="337"/>
    </location>
</feature>
<evidence type="ECO:0000313" key="3">
    <source>
        <dbReference type="EMBL" id="MCB8882870.1"/>
    </source>
</evidence>
<dbReference type="InterPro" id="IPR006311">
    <property type="entry name" value="TAT_signal"/>
</dbReference>
<comment type="caution">
    <text evidence="3">The sequence shown here is derived from an EMBL/GenBank/DDBJ whole genome shotgun (WGS) entry which is preliminary data.</text>
</comment>
<reference evidence="3 4" key="1">
    <citation type="journal article" date="2021" name="Microorganisms">
        <title>Acidisoma silvae sp. nov. and Acidisomacellulosilytica sp. nov., Two Acidophilic Bacteria Isolated from Decaying Wood, Hydrolyzing Cellulose and Producing Poly-3-hydroxybutyrate.</title>
        <authorList>
            <person name="Mieszkin S."/>
            <person name="Pouder E."/>
            <person name="Uroz S."/>
            <person name="Simon-Colin C."/>
            <person name="Alain K."/>
        </authorList>
    </citation>
    <scope>NUCLEOTIDE SEQUENCE [LARGE SCALE GENOMIC DNA]</scope>
    <source>
        <strain evidence="3 4">HW T5.17</strain>
    </source>
</reference>
<dbReference type="AlphaFoldDB" id="A0A964E5N4"/>
<dbReference type="EMBL" id="JAESVA010000009">
    <property type="protein sequence ID" value="MCB8882870.1"/>
    <property type="molecule type" value="Genomic_DNA"/>
</dbReference>
<evidence type="ECO:0000256" key="1">
    <source>
        <dbReference type="SAM" id="SignalP"/>
    </source>
</evidence>
<dbReference type="PROSITE" id="PS51318">
    <property type="entry name" value="TAT"/>
    <property type="match status" value="1"/>
</dbReference>
<dbReference type="InterPro" id="IPR002491">
    <property type="entry name" value="ABC_transptr_periplasmic_BD"/>
</dbReference>
<dbReference type="Proteomes" id="UP000721844">
    <property type="component" value="Unassembled WGS sequence"/>
</dbReference>
<feature type="signal peptide" evidence="1">
    <location>
        <begin position="1"/>
        <end position="21"/>
    </location>
</feature>
<dbReference type="RefSeq" id="WP_227309522.1">
    <property type="nucleotide sequence ID" value="NZ_JAESVA010000009.1"/>
</dbReference>
<evidence type="ECO:0000313" key="4">
    <source>
        <dbReference type="Proteomes" id="UP000721844"/>
    </source>
</evidence>
<accession>A0A964E5N4</accession>
<name>A0A964E5N4_9PROT</name>